<dbReference type="PANTHER" id="PTHR36114:SF1">
    <property type="entry name" value="16.7 KDA PROTEIN IN WHIE LOCUS"/>
    <property type="match status" value="1"/>
</dbReference>
<organism evidence="4 5">
    <name type="scientific">Methanosarcina mazei SarPi</name>
    <dbReference type="NCBI Taxonomy" id="1434115"/>
    <lineage>
        <taxon>Archaea</taxon>
        <taxon>Methanobacteriati</taxon>
        <taxon>Methanobacteriota</taxon>
        <taxon>Stenosarchaea group</taxon>
        <taxon>Methanomicrobia</taxon>
        <taxon>Methanosarcinales</taxon>
        <taxon>Methanosarcinaceae</taxon>
        <taxon>Methanosarcina</taxon>
    </lineage>
</organism>
<gene>
    <name evidence="4" type="ORF">MSMAP_1448</name>
</gene>
<evidence type="ECO:0000313" key="5">
    <source>
        <dbReference type="Proteomes" id="UP000033116"/>
    </source>
</evidence>
<name>A0A0E3R8G2_METMZ</name>
<dbReference type="GeneID" id="24864641"/>
<feature type="domain" description="Cupin type-2" evidence="2">
    <location>
        <begin position="262"/>
        <end position="328"/>
    </location>
</feature>
<feature type="region of interest" description="Disordered" evidence="1">
    <location>
        <begin position="54"/>
        <end position="74"/>
    </location>
</feature>
<dbReference type="Proteomes" id="UP000033116">
    <property type="component" value="Chromosome"/>
</dbReference>
<evidence type="ECO:0000313" key="4">
    <source>
        <dbReference type="EMBL" id="AKB61433.1"/>
    </source>
</evidence>
<dbReference type="Pfam" id="PF08269">
    <property type="entry name" value="dCache_2"/>
    <property type="match status" value="1"/>
</dbReference>
<dbReference type="PANTHER" id="PTHR36114">
    <property type="entry name" value="16.7 KDA PROTEIN IN WHIE LOCUS"/>
    <property type="match status" value="1"/>
</dbReference>
<dbReference type="Gene3D" id="2.60.120.10">
    <property type="entry name" value="Jelly Rolls"/>
    <property type="match status" value="1"/>
</dbReference>
<dbReference type="PATRIC" id="fig|1434115.4.peg.1842"/>
<protein>
    <submittedName>
        <fullName evidence="4">Uncharacterized protein</fullName>
    </submittedName>
</protein>
<dbReference type="HOGENOM" id="CLU_071223_0_0_2"/>
<feature type="domain" description="Double Cache" evidence="3">
    <location>
        <begin position="122"/>
        <end position="219"/>
    </location>
</feature>
<dbReference type="InterPro" id="IPR014710">
    <property type="entry name" value="RmlC-like_jellyroll"/>
</dbReference>
<dbReference type="SUPFAM" id="SSF51182">
    <property type="entry name" value="RmlC-like cupins"/>
    <property type="match status" value="1"/>
</dbReference>
<accession>A0A0E3R8G2</accession>
<reference evidence="4 5" key="1">
    <citation type="submission" date="2014-07" db="EMBL/GenBank/DDBJ databases">
        <title>Methanogenic archaea and the global carbon cycle.</title>
        <authorList>
            <person name="Henriksen J.R."/>
            <person name="Luke J."/>
            <person name="Reinhart S."/>
            <person name="Benedict M.N."/>
            <person name="Youngblut N.D."/>
            <person name="Metcalf M.E."/>
            <person name="Whitaker R.J."/>
            <person name="Metcalf W.W."/>
        </authorList>
    </citation>
    <scope>NUCLEOTIDE SEQUENCE [LARGE SCALE GENOMIC DNA]</scope>
    <source>
        <strain evidence="4 5">SarPi</strain>
    </source>
</reference>
<dbReference type="InterPro" id="IPR004010">
    <property type="entry name" value="Double_Cache_2"/>
</dbReference>
<dbReference type="AlphaFoldDB" id="A0A0E3R8G2"/>
<dbReference type="EMBL" id="CP009511">
    <property type="protein sequence ID" value="AKB61433.1"/>
    <property type="molecule type" value="Genomic_DNA"/>
</dbReference>
<sequence length="341" mass="37652">MDLIKIICGMLAVAIFLGILTCGAHDERKAIADEPENENVSASAAGVTGEIAGKDHASEENTSSEPAVMKPAPPDSLILAQGESKMATERRDIENKVRATVRLLDARGEELFASFREEESPWYNDDFCVFVWTINGTQLVCPQDKDSEGKDMEGLLDADGKPIGELFIKAAQSENGEGWIDYNWQDPGISETYRKLTFVKKSTFGGQSYIVGSSFYVDDHIMCRNLSDCRYLEEPGNINAVELLNPENPGQNLDLDYSIAHSIVKPGENIAPHLMKNPEVHYILEGEGILYIDGIPVELRMDQLIYIPAGAVQTTFNTGNSTLKFLAINQPGWSEENIKVF</sequence>
<dbReference type="RefSeq" id="WP_048043214.1">
    <property type="nucleotide sequence ID" value="NZ_CP009511.1"/>
</dbReference>
<dbReference type="InterPro" id="IPR013096">
    <property type="entry name" value="Cupin_2"/>
</dbReference>
<dbReference type="Pfam" id="PF07883">
    <property type="entry name" value="Cupin_2"/>
    <property type="match status" value="1"/>
</dbReference>
<dbReference type="InterPro" id="IPR011051">
    <property type="entry name" value="RmlC_Cupin_sf"/>
</dbReference>
<dbReference type="Gene3D" id="3.30.450.20">
    <property type="entry name" value="PAS domain"/>
    <property type="match status" value="1"/>
</dbReference>
<dbReference type="InterPro" id="IPR052044">
    <property type="entry name" value="PKS_Associated_Protein"/>
</dbReference>
<evidence type="ECO:0000259" key="3">
    <source>
        <dbReference type="Pfam" id="PF08269"/>
    </source>
</evidence>
<evidence type="ECO:0000259" key="2">
    <source>
        <dbReference type="Pfam" id="PF07883"/>
    </source>
</evidence>
<dbReference type="CDD" id="cd02214">
    <property type="entry name" value="cupin_MJ1618"/>
    <property type="match status" value="1"/>
</dbReference>
<evidence type="ECO:0000256" key="1">
    <source>
        <dbReference type="SAM" id="MobiDB-lite"/>
    </source>
</evidence>
<proteinExistence type="predicted"/>